<evidence type="ECO:0000256" key="4">
    <source>
        <dbReference type="ARBA" id="ARBA00047199"/>
    </source>
</evidence>
<accession>A0A8I1AFS3</accession>
<keyword evidence="11" id="KW-1185">Reference proteome</keyword>
<dbReference type="NCBIfam" id="NF006097">
    <property type="entry name" value="PRK08249.1"/>
    <property type="match status" value="1"/>
</dbReference>
<evidence type="ECO:0000256" key="3">
    <source>
        <dbReference type="ARBA" id="ARBA00047175"/>
    </source>
</evidence>
<sequence length="424" mass="46371">MVFVWNRNNCSGGFSVENHQVQFGTKAVWAGEKDVLVHGASQVPVIVSVAYTYEDMDHWYDVARGKKPGHIYGRNTNPTVQAFEEKVRELEGAEAATSFSTGMAAISNTLYTFLRPGDRVVTIKDTYGGTNKIFTEFLPEMGVEVVLCNTGNHEEMIAEVKKGCKILYLESPTNPTVKITDIERMAKTGKEAGALVVVDNTFATPVNQNPLQLGADLVIHSATKFLGGHADALGGVVCGAKELVEKIYHYREINGATLDPWAAYLLLRGMKTLKLRVKQQEKNAEAIARWLLKQELVEEVFYPGLETHVNHEIAKKQMRGFGGMLSFSLKGGMDAVRILLPKLKYANRAANLGAVETTYGPARTTSHVECTPEERKAVGIAEGLVRISAGIEDTEDLIADLEQAFAHLKEQLEVSAAESGKAGS</sequence>
<reference evidence="10 11" key="1">
    <citation type="submission" date="2020-12" db="EMBL/GenBank/DDBJ databases">
        <title>WGS of Thermoactinomyces spp.</title>
        <authorList>
            <person name="Cheng K."/>
        </authorList>
    </citation>
    <scope>NUCLEOTIDE SEQUENCE [LARGE SCALE GENOMIC DNA]</scope>
    <source>
        <strain evidence="11">CICC 10671\DSM 43846</strain>
    </source>
</reference>
<protein>
    <recommendedName>
        <fullName evidence="3">homocysteine desulfhydrase</fullName>
        <ecNumber evidence="3">4.4.1.2</ecNumber>
    </recommendedName>
    <alternativeName>
        <fullName evidence="4">Homocysteine desulfhydrase</fullName>
    </alternativeName>
</protein>
<evidence type="ECO:0000256" key="7">
    <source>
        <dbReference type="PIRSR" id="PIRSR001434-2"/>
    </source>
</evidence>
<gene>
    <name evidence="10" type="ORF">I8U20_13280</name>
</gene>
<evidence type="ECO:0000256" key="9">
    <source>
        <dbReference type="SAM" id="Coils"/>
    </source>
</evidence>
<proteinExistence type="inferred from homology"/>
<dbReference type="GO" id="GO:0047982">
    <property type="term" value="F:homocysteine desulfhydrase activity"/>
    <property type="evidence" value="ECO:0007669"/>
    <property type="project" value="UniProtKB-EC"/>
</dbReference>
<feature type="modified residue" description="N6-(pyridoxal phosphate)lysine" evidence="7">
    <location>
        <position position="224"/>
    </location>
</feature>
<evidence type="ECO:0000256" key="8">
    <source>
        <dbReference type="RuleBase" id="RU362118"/>
    </source>
</evidence>
<feature type="coiled-coil region" evidence="9">
    <location>
        <begin position="391"/>
        <end position="418"/>
    </location>
</feature>
<evidence type="ECO:0000256" key="2">
    <source>
        <dbReference type="ARBA" id="ARBA00022898"/>
    </source>
</evidence>
<dbReference type="CDD" id="cd00614">
    <property type="entry name" value="CGS_like"/>
    <property type="match status" value="1"/>
</dbReference>
<keyword evidence="9" id="KW-0175">Coiled coil</keyword>
<dbReference type="FunFam" id="3.40.640.10:FF:000046">
    <property type="entry name" value="Cystathionine gamma-lyase"/>
    <property type="match status" value="1"/>
</dbReference>
<dbReference type="PANTHER" id="PTHR11808:SF80">
    <property type="entry name" value="CYSTATHIONINE GAMMA-LYASE"/>
    <property type="match status" value="1"/>
</dbReference>
<dbReference type="Pfam" id="PF01053">
    <property type="entry name" value="Cys_Met_Meta_PP"/>
    <property type="match status" value="1"/>
</dbReference>
<name>A0A8I1AFS3_THEIN</name>
<dbReference type="GO" id="GO:0030170">
    <property type="term" value="F:pyridoxal phosphate binding"/>
    <property type="evidence" value="ECO:0007669"/>
    <property type="project" value="InterPro"/>
</dbReference>
<dbReference type="GO" id="GO:0005737">
    <property type="term" value="C:cytoplasm"/>
    <property type="evidence" value="ECO:0007669"/>
    <property type="project" value="TreeGrafter"/>
</dbReference>
<dbReference type="InterPro" id="IPR015424">
    <property type="entry name" value="PyrdxlP-dep_Trfase"/>
</dbReference>
<comment type="catalytic activity">
    <reaction evidence="5">
        <text>L-homocysteine + H2O = 2-oxobutanoate + hydrogen sulfide + NH4(+) + H(+)</text>
        <dbReference type="Rhea" id="RHEA:14501"/>
        <dbReference type="ChEBI" id="CHEBI:15377"/>
        <dbReference type="ChEBI" id="CHEBI:15378"/>
        <dbReference type="ChEBI" id="CHEBI:16763"/>
        <dbReference type="ChEBI" id="CHEBI:28938"/>
        <dbReference type="ChEBI" id="CHEBI:29919"/>
        <dbReference type="ChEBI" id="CHEBI:58199"/>
        <dbReference type="EC" id="4.4.1.2"/>
    </reaction>
    <physiologicalReaction direction="left-to-right" evidence="5">
        <dbReference type="Rhea" id="RHEA:14502"/>
    </physiologicalReaction>
</comment>
<dbReference type="EC" id="4.4.1.2" evidence="3"/>
<dbReference type="EMBL" id="JAECVW010000012">
    <property type="protein sequence ID" value="MBH8596275.1"/>
    <property type="molecule type" value="Genomic_DNA"/>
</dbReference>
<evidence type="ECO:0000256" key="5">
    <source>
        <dbReference type="ARBA" id="ARBA00048780"/>
    </source>
</evidence>
<comment type="catalytic activity">
    <reaction evidence="6">
        <text>L-methionine + H2O = methanethiol + 2-oxobutanoate + NH4(+)</text>
        <dbReference type="Rhea" id="RHEA:23800"/>
        <dbReference type="ChEBI" id="CHEBI:15377"/>
        <dbReference type="ChEBI" id="CHEBI:16007"/>
        <dbReference type="ChEBI" id="CHEBI:16763"/>
        <dbReference type="ChEBI" id="CHEBI:28938"/>
        <dbReference type="ChEBI" id="CHEBI:57844"/>
        <dbReference type="EC" id="4.4.1.11"/>
    </reaction>
    <physiologicalReaction direction="left-to-right" evidence="6">
        <dbReference type="Rhea" id="RHEA:23801"/>
    </physiologicalReaction>
</comment>
<comment type="caution">
    <text evidence="10">The sequence shown here is derived from an EMBL/GenBank/DDBJ whole genome shotgun (WGS) entry which is preliminary data.</text>
</comment>
<dbReference type="InterPro" id="IPR000277">
    <property type="entry name" value="Cys/Met-Metab_PyrdxlP-dep_enz"/>
</dbReference>
<dbReference type="PIRSF" id="PIRSF001434">
    <property type="entry name" value="CGS"/>
    <property type="match status" value="1"/>
</dbReference>
<dbReference type="Gene3D" id="3.90.1150.10">
    <property type="entry name" value="Aspartate Aminotransferase, domain 1"/>
    <property type="match status" value="1"/>
</dbReference>
<dbReference type="PANTHER" id="PTHR11808">
    <property type="entry name" value="TRANS-SULFURATION ENZYME FAMILY MEMBER"/>
    <property type="match status" value="1"/>
</dbReference>
<dbReference type="GO" id="GO:0019346">
    <property type="term" value="P:transsulfuration"/>
    <property type="evidence" value="ECO:0007669"/>
    <property type="project" value="InterPro"/>
</dbReference>
<organism evidence="10 11">
    <name type="scientific">Thermoactinomyces intermedius</name>
    <dbReference type="NCBI Taxonomy" id="2024"/>
    <lineage>
        <taxon>Bacteria</taxon>
        <taxon>Bacillati</taxon>
        <taxon>Bacillota</taxon>
        <taxon>Bacilli</taxon>
        <taxon>Bacillales</taxon>
        <taxon>Thermoactinomycetaceae</taxon>
        <taxon>Thermoactinomyces</taxon>
    </lineage>
</organism>
<evidence type="ECO:0000256" key="1">
    <source>
        <dbReference type="ARBA" id="ARBA00001933"/>
    </source>
</evidence>
<dbReference type="GO" id="GO:0018826">
    <property type="term" value="F:methionine gamma-lyase activity"/>
    <property type="evidence" value="ECO:0007669"/>
    <property type="project" value="UniProtKB-EC"/>
</dbReference>
<dbReference type="SUPFAM" id="SSF53383">
    <property type="entry name" value="PLP-dependent transferases"/>
    <property type="match status" value="1"/>
</dbReference>
<keyword evidence="2 7" id="KW-0663">Pyridoxal phosphate</keyword>
<evidence type="ECO:0000256" key="6">
    <source>
        <dbReference type="ARBA" id="ARBA00052699"/>
    </source>
</evidence>
<dbReference type="AlphaFoldDB" id="A0A8I1AFS3"/>
<dbReference type="Gene3D" id="3.40.640.10">
    <property type="entry name" value="Type I PLP-dependent aspartate aminotransferase-like (Major domain)"/>
    <property type="match status" value="1"/>
</dbReference>
<dbReference type="InterPro" id="IPR015422">
    <property type="entry name" value="PyrdxlP-dep_Trfase_small"/>
</dbReference>
<comment type="cofactor">
    <cofactor evidence="1 8">
        <name>pyridoxal 5'-phosphate</name>
        <dbReference type="ChEBI" id="CHEBI:597326"/>
    </cofactor>
</comment>
<comment type="similarity">
    <text evidence="8">Belongs to the trans-sulfuration enzymes family.</text>
</comment>
<dbReference type="InterPro" id="IPR015421">
    <property type="entry name" value="PyrdxlP-dep_Trfase_major"/>
</dbReference>
<dbReference type="Proteomes" id="UP000633619">
    <property type="component" value="Unassembled WGS sequence"/>
</dbReference>
<evidence type="ECO:0000313" key="10">
    <source>
        <dbReference type="EMBL" id="MBH8596275.1"/>
    </source>
</evidence>
<evidence type="ECO:0000313" key="11">
    <source>
        <dbReference type="Proteomes" id="UP000633619"/>
    </source>
</evidence>